<sequence>MKQQHLLILAALAGVLMLSKSSSSPRGIRNHNPGNIEDNGTPWKGYRGNDGRFIIFDAPQWGIRALYRVLMTYRHKHQIHTVRGIINRWAPSHENNTEAYIHHVASRLGVSPDAPLGLGHYPLLLKTIIKHENGMQPYDDDLITQAIALA</sequence>
<accession>A0A128EYW7</accession>
<evidence type="ECO:0000313" key="3">
    <source>
        <dbReference type="Proteomes" id="UP000073601"/>
    </source>
</evidence>
<dbReference type="EMBL" id="FIZY01000006">
    <property type="protein sequence ID" value="CZF79455.1"/>
    <property type="molecule type" value="Genomic_DNA"/>
</dbReference>
<evidence type="ECO:0008006" key="4">
    <source>
        <dbReference type="Google" id="ProtNLM"/>
    </source>
</evidence>
<feature type="region of interest" description="Disordered" evidence="1">
    <location>
        <begin position="22"/>
        <end position="42"/>
    </location>
</feature>
<keyword evidence="3" id="KW-1185">Reference proteome</keyword>
<name>A0A128EYW7_9GAMM</name>
<evidence type="ECO:0000256" key="1">
    <source>
        <dbReference type="SAM" id="MobiDB-lite"/>
    </source>
</evidence>
<dbReference type="RefSeq" id="WP_232314358.1">
    <property type="nucleotide sequence ID" value="NZ_CAWRCI010000006.1"/>
</dbReference>
<organism evidence="2 3">
    <name type="scientific">Grimontia marina</name>
    <dbReference type="NCBI Taxonomy" id="646534"/>
    <lineage>
        <taxon>Bacteria</taxon>
        <taxon>Pseudomonadati</taxon>
        <taxon>Pseudomonadota</taxon>
        <taxon>Gammaproteobacteria</taxon>
        <taxon>Vibrionales</taxon>
        <taxon>Vibrionaceae</taxon>
        <taxon>Grimontia</taxon>
    </lineage>
</organism>
<proteinExistence type="predicted"/>
<dbReference type="Proteomes" id="UP000073601">
    <property type="component" value="Unassembled WGS sequence"/>
</dbReference>
<evidence type="ECO:0000313" key="2">
    <source>
        <dbReference type="EMBL" id="CZF79455.1"/>
    </source>
</evidence>
<dbReference type="AlphaFoldDB" id="A0A128EYW7"/>
<reference evidence="3" key="1">
    <citation type="submission" date="2016-02" db="EMBL/GenBank/DDBJ databases">
        <authorList>
            <person name="Rodrigo-Torres Lidia"/>
            <person name="Arahal R.David."/>
        </authorList>
    </citation>
    <scope>NUCLEOTIDE SEQUENCE [LARGE SCALE GENOMIC DNA]</scope>
    <source>
        <strain evidence="3">CECT 8713</strain>
    </source>
</reference>
<protein>
    <recommendedName>
        <fullName evidence="4">Structural protein P5</fullName>
    </recommendedName>
</protein>
<gene>
    <name evidence="2" type="ORF">GMA8713_00980</name>
</gene>